<feature type="transmembrane region" description="Helical" evidence="1">
    <location>
        <begin position="7"/>
        <end position="27"/>
    </location>
</feature>
<name>A0A081PMM5_STRMT</name>
<evidence type="ECO:0000313" key="2">
    <source>
        <dbReference type="EMBL" id="KEQ31948.1"/>
    </source>
</evidence>
<keyword evidence="2" id="KW-0378">Hydrolase</keyword>
<feature type="transmembrane region" description="Helical" evidence="1">
    <location>
        <begin position="68"/>
        <end position="88"/>
    </location>
</feature>
<protein>
    <submittedName>
        <fullName evidence="2">Succinyl-diaminopimelate desuccinylase</fullName>
        <ecNumber evidence="2">3.5.1.18</ecNumber>
    </submittedName>
</protein>
<dbReference type="EC" id="3.5.1.18" evidence="2"/>
<dbReference type="AlphaFoldDB" id="A0A081PMM5"/>
<keyword evidence="1" id="KW-1133">Transmembrane helix</keyword>
<keyword evidence="1" id="KW-0812">Transmembrane</keyword>
<feature type="transmembrane region" description="Helical" evidence="1">
    <location>
        <begin position="100"/>
        <end position="116"/>
    </location>
</feature>
<gene>
    <name evidence="2" type="ORF">SK1126_1707</name>
</gene>
<sequence length="177" mass="19610">MKKKPIYLWVLLIFSALLSAMSLFGIISPVPTAEGMNNLETSASGVNATYAKELVAYTIKVSEHGHSIFNILLVVLSVILVVVSLVFLIRKNIQLANYTYLAYVFVAIVGSIYNFIGVQDAVLLFTDPNIRMGAELGAKGSAIFGIVLNVIFLAIVFYKMWRQQKELTETQEEEELA</sequence>
<reference evidence="2 3" key="1">
    <citation type="submission" date="2014-05" db="EMBL/GenBank/DDBJ databases">
        <authorList>
            <person name="Daugherty S.C."/>
            <person name="Tallon L.J."/>
            <person name="Sadzewicz L."/>
            <person name="Kilian M."/>
            <person name="Tettelin H."/>
        </authorList>
    </citation>
    <scope>NUCLEOTIDE SEQUENCE [LARGE SCALE GENOMIC DNA]</scope>
    <source>
        <strain evidence="2 3">SK1126</strain>
    </source>
</reference>
<accession>A0A081PMM5</accession>
<organism evidence="2 3">
    <name type="scientific">Streptococcus mitis</name>
    <dbReference type="NCBI Taxonomy" id="28037"/>
    <lineage>
        <taxon>Bacteria</taxon>
        <taxon>Bacillati</taxon>
        <taxon>Bacillota</taxon>
        <taxon>Bacilli</taxon>
        <taxon>Lactobacillales</taxon>
        <taxon>Streptococcaceae</taxon>
        <taxon>Streptococcus</taxon>
        <taxon>Streptococcus mitis group</taxon>
    </lineage>
</organism>
<evidence type="ECO:0000256" key="1">
    <source>
        <dbReference type="SAM" id="Phobius"/>
    </source>
</evidence>
<evidence type="ECO:0000313" key="3">
    <source>
        <dbReference type="Proteomes" id="UP000028093"/>
    </source>
</evidence>
<dbReference type="RefSeq" id="WP_033682431.1">
    <property type="nucleotide sequence ID" value="NZ_CAMHZR010000002.1"/>
</dbReference>
<dbReference type="Proteomes" id="UP000028093">
    <property type="component" value="Unassembled WGS sequence"/>
</dbReference>
<feature type="transmembrane region" description="Helical" evidence="1">
    <location>
        <begin position="136"/>
        <end position="158"/>
    </location>
</feature>
<proteinExistence type="predicted"/>
<comment type="caution">
    <text evidence="2">The sequence shown here is derived from an EMBL/GenBank/DDBJ whole genome shotgun (WGS) entry which is preliminary data.</text>
</comment>
<keyword evidence="1" id="KW-0472">Membrane</keyword>
<dbReference type="PATRIC" id="fig|28037.99.peg.1617"/>
<dbReference type="GO" id="GO:0009014">
    <property type="term" value="F:succinyl-diaminopimelate desuccinylase activity"/>
    <property type="evidence" value="ECO:0007669"/>
    <property type="project" value="UniProtKB-EC"/>
</dbReference>
<dbReference type="EMBL" id="JPFT01000009">
    <property type="protein sequence ID" value="KEQ31948.1"/>
    <property type="molecule type" value="Genomic_DNA"/>
</dbReference>